<dbReference type="SMART" id="SM00387">
    <property type="entry name" value="HATPase_c"/>
    <property type="match status" value="1"/>
</dbReference>
<dbReference type="Pfam" id="PF13426">
    <property type="entry name" value="PAS_9"/>
    <property type="match status" value="1"/>
</dbReference>
<evidence type="ECO:0000313" key="16">
    <source>
        <dbReference type="Proteomes" id="UP001165427"/>
    </source>
</evidence>
<dbReference type="InterPro" id="IPR003661">
    <property type="entry name" value="HisK_dim/P_dom"/>
</dbReference>
<dbReference type="SMART" id="SM00388">
    <property type="entry name" value="HisKA"/>
    <property type="match status" value="1"/>
</dbReference>
<dbReference type="InterPro" id="IPR001789">
    <property type="entry name" value="Sig_transdc_resp-reg_receiver"/>
</dbReference>
<dbReference type="Pfam" id="PF02518">
    <property type="entry name" value="HATPase_c"/>
    <property type="match status" value="1"/>
</dbReference>
<keyword evidence="6 10" id="KW-0812">Transmembrane</keyword>
<dbReference type="Proteomes" id="UP001165427">
    <property type="component" value="Unassembled WGS sequence"/>
</dbReference>
<keyword evidence="5 9" id="KW-0597">Phosphoprotein</keyword>
<evidence type="ECO:0000256" key="10">
    <source>
        <dbReference type="SAM" id="Phobius"/>
    </source>
</evidence>
<protein>
    <recommendedName>
        <fullName evidence="3">histidine kinase</fullName>
        <ecNumber evidence="3">2.7.13.3</ecNumber>
    </recommendedName>
</protein>
<dbReference type="GO" id="GO:0005886">
    <property type="term" value="C:plasma membrane"/>
    <property type="evidence" value="ECO:0007669"/>
    <property type="project" value="UniProtKB-SubCell"/>
</dbReference>
<dbReference type="PROSITE" id="PS50109">
    <property type="entry name" value="HIS_KIN"/>
    <property type="match status" value="1"/>
</dbReference>
<dbReference type="SUPFAM" id="SSF55874">
    <property type="entry name" value="ATPase domain of HSP90 chaperone/DNA topoisomerase II/histidine kinase"/>
    <property type="match status" value="1"/>
</dbReference>
<evidence type="ECO:0000256" key="7">
    <source>
        <dbReference type="ARBA" id="ARBA00022989"/>
    </source>
</evidence>
<dbReference type="PANTHER" id="PTHR43065">
    <property type="entry name" value="SENSOR HISTIDINE KINASE"/>
    <property type="match status" value="1"/>
</dbReference>
<dbReference type="InterPro" id="IPR000014">
    <property type="entry name" value="PAS"/>
</dbReference>
<evidence type="ECO:0000256" key="9">
    <source>
        <dbReference type="PROSITE-ProRule" id="PRU00169"/>
    </source>
</evidence>
<dbReference type="Pfam" id="PF07694">
    <property type="entry name" value="5TM-5TMR_LYT"/>
    <property type="match status" value="1"/>
</dbReference>
<comment type="catalytic activity">
    <reaction evidence="1">
        <text>ATP + protein L-histidine = ADP + protein N-phospho-L-histidine.</text>
        <dbReference type="EC" id="2.7.13.3"/>
    </reaction>
</comment>
<feature type="modified residue" description="4-aspartylphosphate" evidence="9">
    <location>
        <position position="623"/>
    </location>
</feature>
<evidence type="ECO:0000259" key="11">
    <source>
        <dbReference type="PROSITE" id="PS50109"/>
    </source>
</evidence>
<dbReference type="PRINTS" id="PR00344">
    <property type="entry name" value="BCTRLSENSOR"/>
</dbReference>
<comment type="subcellular location">
    <subcellularLocation>
        <location evidence="2">Cell membrane</location>
        <topology evidence="2">Multi-pass membrane protein</topology>
    </subcellularLocation>
</comment>
<dbReference type="EC" id="2.7.13.3" evidence="3"/>
<feature type="transmembrane region" description="Helical" evidence="10">
    <location>
        <begin position="163"/>
        <end position="183"/>
    </location>
</feature>
<dbReference type="InterPro" id="IPR003594">
    <property type="entry name" value="HATPase_dom"/>
</dbReference>
<feature type="domain" description="Response regulatory" evidence="12">
    <location>
        <begin position="572"/>
        <end position="688"/>
    </location>
</feature>
<evidence type="ECO:0000256" key="6">
    <source>
        <dbReference type="ARBA" id="ARBA00022692"/>
    </source>
</evidence>
<dbReference type="InterPro" id="IPR036890">
    <property type="entry name" value="HATPase_C_sf"/>
</dbReference>
<evidence type="ECO:0000256" key="5">
    <source>
        <dbReference type="ARBA" id="ARBA00022553"/>
    </source>
</evidence>
<dbReference type="Pfam" id="PF00072">
    <property type="entry name" value="Response_reg"/>
    <property type="match status" value="1"/>
</dbReference>
<dbReference type="PROSITE" id="PS50113">
    <property type="entry name" value="PAC"/>
    <property type="match status" value="1"/>
</dbReference>
<feature type="domain" description="PAC" evidence="14">
    <location>
        <begin position="258"/>
        <end position="308"/>
    </location>
</feature>
<evidence type="ECO:0000256" key="2">
    <source>
        <dbReference type="ARBA" id="ARBA00004651"/>
    </source>
</evidence>
<dbReference type="SMART" id="SM00448">
    <property type="entry name" value="REC"/>
    <property type="match status" value="1"/>
</dbReference>
<evidence type="ECO:0000313" key="15">
    <source>
        <dbReference type="EMBL" id="MCJ8500143.1"/>
    </source>
</evidence>
<dbReference type="InterPro" id="IPR011620">
    <property type="entry name" value="Sig_transdc_His_kinase_LytS_TM"/>
</dbReference>
<dbReference type="InterPro" id="IPR000700">
    <property type="entry name" value="PAS-assoc_C"/>
</dbReference>
<evidence type="ECO:0000259" key="14">
    <source>
        <dbReference type="PROSITE" id="PS50113"/>
    </source>
</evidence>
<keyword evidence="15" id="KW-0547">Nucleotide-binding</keyword>
<dbReference type="InterPro" id="IPR036097">
    <property type="entry name" value="HisK_dim/P_sf"/>
</dbReference>
<organism evidence="15 16">
    <name type="scientific">Desulfatitalea alkaliphila</name>
    <dbReference type="NCBI Taxonomy" id="2929485"/>
    <lineage>
        <taxon>Bacteria</taxon>
        <taxon>Pseudomonadati</taxon>
        <taxon>Thermodesulfobacteriota</taxon>
        <taxon>Desulfobacteria</taxon>
        <taxon>Desulfobacterales</taxon>
        <taxon>Desulfosarcinaceae</taxon>
        <taxon>Desulfatitalea</taxon>
    </lineage>
</organism>
<dbReference type="GO" id="GO:0071555">
    <property type="term" value="P:cell wall organization"/>
    <property type="evidence" value="ECO:0007669"/>
    <property type="project" value="InterPro"/>
</dbReference>
<dbReference type="InterPro" id="IPR011006">
    <property type="entry name" value="CheY-like_superfamily"/>
</dbReference>
<feature type="transmembrane region" description="Helical" evidence="10">
    <location>
        <begin position="132"/>
        <end position="151"/>
    </location>
</feature>
<dbReference type="EMBL" id="JALJRB010000005">
    <property type="protein sequence ID" value="MCJ8500143.1"/>
    <property type="molecule type" value="Genomic_DNA"/>
</dbReference>
<sequence>MIYLDLIFNLALLVALSVVSAFIEERWPKQRWSGALLQGVLFGGAAVIGMLRPLDLGAGLIFDGRSVMLSLCALFFGPMAATVAALMALACRFWLGGVGMIMGVGVILSSTAVGLVAHAHAPPGRAAFSARYLYLFGLAVHVIMVLLMTTLPWEMVWSTMVRIGVPVIVLYPLATLLAGKILADRAALRASEENYRKLFEDHAAVKLIVEPDNGAILDANHAAARFYGWPRDQLSGMSLARLTVADAQPTAVGNGDPFRYETRHCCADGSERDVAVFSSPIATPQGERLYVIVYDITERKASEERNRKLQEQLHQAQKMESVGRLAGGVAHDFNNMLALIIGHAELALDQAGSQTGIATDLGEILDAGRRSADLTRQLLTFARKQPIDPRVLDLNATLGGMRNMLQRLIGEAIELRWQPGEKLWPVRMDPSQVDQILVNLTVNARDAIDGVGTITIETRNVAIDMLYCRDNADCAPGDYVCLSVSDTGPGMDAPVRAKLFEPFFTTKPVGRGTGLGLATVYGIVTQNQGFITVYSEPGHGARFMVHLPRAPEDATAAPMAQAMPEPARGNETILLVEDETALLKLTRTILTRHGYTVLAAATPEEALALARRHAGPIHLLVTDVVMPGLDGKALQDRLTALRPEIRTLFMSGYTADVIARRGVLDADIDYLQKPFSVAILAAKVRSVLDR</sequence>
<dbReference type="SUPFAM" id="SSF47384">
    <property type="entry name" value="Homodimeric domain of signal transducing histidine kinase"/>
    <property type="match status" value="1"/>
</dbReference>
<comment type="caution">
    <text evidence="15">The sequence shown here is derived from an EMBL/GenBank/DDBJ whole genome shotgun (WGS) entry which is preliminary data.</text>
</comment>
<reference evidence="15" key="1">
    <citation type="submission" date="2022-04" db="EMBL/GenBank/DDBJ databases">
        <title>Desulfatitalea alkaliphila sp. nov., a novel anaerobic sulfate-reducing bacterium isolated from terrestrial mud volcano, Taman Peninsula, Russia.</title>
        <authorList>
            <person name="Khomyakova M.A."/>
            <person name="Merkel A.Y."/>
            <person name="Slobodkin A.I."/>
        </authorList>
    </citation>
    <scope>NUCLEOTIDE SEQUENCE</scope>
    <source>
        <strain evidence="15">M08but</strain>
    </source>
</reference>
<feature type="transmembrane region" description="Helical" evidence="10">
    <location>
        <begin position="101"/>
        <end position="120"/>
    </location>
</feature>
<dbReference type="InterPro" id="IPR005467">
    <property type="entry name" value="His_kinase_dom"/>
</dbReference>
<dbReference type="Gene3D" id="3.30.565.10">
    <property type="entry name" value="Histidine kinase-like ATPase, C-terminal domain"/>
    <property type="match status" value="1"/>
</dbReference>
<accession>A0AA41UP49</accession>
<evidence type="ECO:0000259" key="13">
    <source>
        <dbReference type="PROSITE" id="PS50112"/>
    </source>
</evidence>
<evidence type="ECO:0000259" key="12">
    <source>
        <dbReference type="PROSITE" id="PS50110"/>
    </source>
</evidence>
<gene>
    <name evidence="15" type="ORF">MRX98_06115</name>
</gene>
<evidence type="ECO:0000256" key="1">
    <source>
        <dbReference type="ARBA" id="ARBA00000085"/>
    </source>
</evidence>
<keyword evidence="15" id="KW-0067">ATP-binding</keyword>
<dbReference type="Gene3D" id="1.10.287.130">
    <property type="match status" value="1"/>
</dbReference>
<dbReference type="GO" id="GO:0000155">
    <property type="term" value="F:phosphorelay sensor kinase activity"/>
    <property type="evidence" value="ECO:0007669"/>
    <property type="project" value="InterPro"/>
</dbReference>
<name>A0AA41UP49_9BACT</name>
<dbReference type="SUPFAM" id="SSF55785">
    <property type="entry name" value="PYP-like sensor domain (PAS domain)"/>
    <property type="match status" value="1"/>
</dbReference>
<dbReference type="InterPro" id="IPR035965">
    <property type="entry name" value="PAS-like_dom_sf"/>
</dbReference>
<dbReference type="CDD" id="cd00156">
    <property type="entry name" value="REC"/>
    <property type="match status" value="1"/>
</dbReference>
<dbReference type="InterPro" id="IPR004358">
    <property type="entry name" value="Sig_transdc_His_kin-like_C"/>
</dbReference>
<dbReference type="Gene3D" id="3.30.450.20">
    <property type="entry name" value="PAS domain"/>
    <property type="match status" value="1"/>
</dbReference>
<evidence type="ECO:0000256" key="3">
    <source>
        <dbReference type="ARBA" id="ARBA00012438"/>
    </source>
</evidence>
<evidence type="ECO:0000256" key="4">
    <source>
        <dbReference type="ARBA" id="ARBA00022475"/>
    </source>
</evidence>
<dbReference type="PANTHER" id="PTHR43065:SF42">
    <property type="entry name" value="TWO-COMPONENT SENSOR PPRA"/>
    <property type="match status" value="1"/>
</dbReference>
<keyword evidence="8 10" id="KW-0472">Membrane</keyword>
<dbReference type="NCBIfam" id="TIGR00229">
    <property type="entry name" value="sensory_box"/>
    <property type="match status" value="1"/>
</dbReference>
<dbReference type="Gene3D" id="3.40.50.2300">
    <property type="match status" value="1"/>
</dbReference>
<keyword evidence="7 10" id="KW-1133">Transmembrane helix</keyword>
<evidence type="ECO:0000256" key="8">
    <source>
        <dbReference type="ARBA" id="ARBA00023136"/>
    </source>
</evidence>
<dbReference type="AlphaFoldDB" id="A0AA41UP49"/>
<dbReference type="RefSeq" id="WP_246903962.1">
    <property type="nucleotide sequence ID" value="NZ_JALJRB010000005.1"/>
</dbReference>
<feature type="domain" description="PAS" evidence="13">
    <location>
        <begin position="191"/>
        <end position="239"/>
    </location>
</feature>
<keyword evidence="16" id="KW-1185">Reference proteome</keyword>
<feature type="transmembrane region" description="Helical" evidence="10">
    <location>
        <begin position="71"/>
        <end position="95"/>
    </location>
</feature>
<dbReference type="SUPFAM" id="SSF52172">
    <property type="entry name" value="CheY-like"/>
    <property type="match status" value="1"/>
</dbReference>
<dbReference type="CDD" id="cd00130">
    <property type="entry name" value="PAS"/>
    <property type="match status" value="1"/>
</dbReference>
<dbReference type="GO" id="GO:0005524">
    <property type="term" value="F:ATP binding"/>
    <property type="evidence" value="ECO:0007669"/>
    <property type="project" value="UniProtKB-KW"/>
</dbReference>
<dbReference type="PROSITE" id="PS50112">
    <property type="entry name" value="PAS"/>
    <property type="match status" value="1"/>
</dbReference>
<dbReference type="PROSITE" id="PS50110">
    <property type="entry name" value="RESPONSE_REGULATORY"/>
    <property type="match status" value="1"/>
</dbReference>
<proteinExistence type="predicted"/>
<feature type="domain" description="Histidine kinase" evidence="11">
    <location>
        <begin position="328"/>
        <end position="551"/>
    </location>
</feature>
<feature type="transmembrane region" description="Helical" evidence="10">
    <location>
        <begin position="31"/>
        <end position="51"/>
    </location>
</feature>
<keyword evidence="4" id="KW-1003">Cell membrane</keyword>
<dbReference type="CDD" id="cd00082">
    <property type="entry name" value="HisKA"/>
    <property type="match status" value="1"/>
</dbReference>